<dbReference type="GO" id="GO:0020037">
    <property type="term" value="F:heme binding"/>
    <property type="evidence" value="ECO:0007669"/>
    <property type="project" value="InterPro"/>
</dbReference>
<evidence type="ECO:0000259" key="7">
    <source>
        <dbReference type="Pfam" id="PF13442"/>
    </source>
</evidence>
<keyword evidence="3" id="KW-0479">Metal-binding</keyword>
<evidence type="ECO:0000256" key="1">
    <source>
        <dbReference type="ARBA" id="ARBA00022448"/>
    </source>
</evidence>
<evidence type="ECO:0000256" key="6">
    <source>
        <dbReference type="SAM" id="SignalP"/>
    </source>
</evidence>
<dbReference type="STRING" id="49186.SAMN05421647_102132"/>
<dbReference type="InterPro" id="IPR002323">
    <property type="entry name" value="Cyt_CIE"/>
</dbReference>
<dbReference type="AlphaFoldDB" id="A0A1N6PYX9"/>
<dbReference type="EMBL" id="FTMN01000002">
    <property type="protein sequence ID" value="SIQ09551.1"/>
    <property type="molecule type" value="Genomic_DNA"/>
</dbReference>
<reference evidence="8 9" key="1">
    <citation type="submission" date="2017-01" db="EMBL/GenBank/DDBJ databases">
        <authorList>
            <person name="Mah S.A."/>
            <person name="Swanson W.J."/>
            <person name="Moy G.W."/>
            <person name="Vacquier V.D."/>
        </authorList>
    </citation>
    <scope>NUCLEOTIDE SEQUENCE [LARGE SCALE GENOMIC DNA]</scope>
    <source>
        <strain evidence="8 9">DSM 7027</strain>
    </source>
</reference>
<protein>
    <submittedName>
        <fullName evidence="8">Cytochrome c5</fullName>
    </submittedName>
</protein>
<evidence type="ECO:0000313" key="9">
    <source>
        <dbReference type="Proteomes" id="UP000186895"/>
    </source>
</evidence>
<evidence type="ECO:0000256" key="5">
    <source>
        <dbReference type="ARBA" id="ARBA00023004"/>
    </source>
</evidence>
<evidence type="ECO:0000256" key="2">
    <source>
        <dbReference type="ARBA" id="ARBA00022617"/>
    </source>
</evidence>
<dbReference type="PANTHER" id="PTHR40942:SF2">
    <property type="entry name" value="CYTOCHROME-RELATED"/>
    <property type="match status" value="1"/>
</dbReference>
<evidence type="ECO:0000313" key="8">
    <source>
        <dbReference type="EMBL" id="SIQ09551.1"/>
    </source>
</evidence>
<dbReference type="RefSeq" id="WP_076461490.1">
    <property type="nucleotide sequence ID" value="NZ_FTMN01000002.1"/>
</dbReference>
<keyword evidence="4" id="KW-0249">Electron transport</keyword>
<dbReference type="Pfam" id="PF13442">
    <property type="entry name" value="Cytochrome_CBB3"/>
    <property type="match status" value="1"/>
</dbReference>
<dbReference type="Gene3D" id="1.10.760.10">
    <property type="entry name" value="Cytochrome c-like domain"/>
    <property type="match status" value="1"/>
</dbReference>
<dbReference type="Proteomes" id="UP000186895">
    <property type="component" value="Unassembled WGS sequence"/>
</dbReference>
<dbReference type="GO" id="GO:0009055">
    <property type="term" value="F:electron transfer activity"/>
    <property type="evidence" value="ECO:0007669"/>
    <property type="project" value="InterPro"/>
</dbReference>
<dbReference type="InterPro" id="IPR009056">
    <property type="entry name" value="Cyt_c-like_dom"/>
</dbReference>
<evidence type="ECO:0000256" key="3">
    <source>
        <dbReference type="ARBA" id="ARBA00022723"/>
    </source>
</evidence>
<dbReference type="PANTHER" id="PTHR40942">
    <property type="match status" value="1"/>
</dbReference>
<feature type="domain" description="Cytochrome c" evidence="7">
    <location>
        <begin position="22"/>
        <end position="93"/>
    </location>
</feature>
<dbReference type="eggNOG" id="COG3245">
    <property type="taxonomic scope" value="Bacteria"/>
</dbReference>
<dbReference type="InterPro" id="IPR036909">
    <property type="entry name" value="Cyt_c-like_dom_sf"/>
</dbReference>
<keyword evidence="6" id="KW-0732">Signal</keyword>
<name>A0A1N6PYX9_9GAMM</name>
<keyword evidence="9" id="KW-1185">Reference proteome</keyword>
<dbReference type="GO" id="GO:0005506">
    <property type="term" value="F:iron ion binding"/>
    <property type="evidence" value="ECO:0007669"/>
    <property type="project" value="InterPro"/>
</dbReference>
<accession>A0A1N6PYX9</accession>
<organism evidence="8 9">
    <name type="scientific">Marinobacterium stanieri</name>
    <dbReference type="NCBI Taxonomy" id="49186"/>
    <lineage>
        <taxon>Bacteria</taxon>
        <taxon>Pseudomonadati</taxon>
        <taxon>Pseudomonadota</taxon>
        <taxon>Gammaproteobacteria</taxon>
        <taxon>Oceanospirillales</taxon>
        <taxon>Oceanospirillaceae</taxon>
        <taxon>Marinobacterium</taxon>
    </lineage>
</organism>
<dbReference type="SUPFAM" id="SSF46626">
    <property type="entry name" value="Cytochrome c"/>
    <property type="match status" value="1"/>
</dbReference>
<keyword evidence="1" id="KW-0813">Transport</keyword>
<feature type="chain" id="PRO_5012591109" evidence="6">
    <location>
        <begin position="23"/>
        <end position="101"/>
    </location>
</feature>
<proteinExistence type="predicted"/>
<sequence>MKALTAALLGMGLATVAMQSQAMSADEIVTKHCTACHEAGLGGAPKLTDKAAWAPRIAKGVDAMTQTVLKGKGAMPPKGTCGSCSEADLKGAVEAMTGPLH</sequence>
<keyword evidence="2" id="KW-0349">Heme</keyword>
<dbReference type="PRINTS" id="PR00607">
    <property type="entry name" value="CYTCHROMECIE"/>
</dbReference>
<gene>
    <name evidence="8" type="ORF">SAMN05421647_102132</name>
</gene>
<feature type="signal peptide" evidence="6">
    <location>
        <begin position="1"/>
        <end position="22"/>
    </location>
</feature>
<evidence type="ECO:0000256" key="4">
    <source>
        <dbReference type="ARBA" id="ARBA00022982"/>
    </source>
</evidence>
<keyword evidence="5" id="KW-0408">Iron</keyword>